<dbReference type="InterPro" id="IPR018309">
    <property type="entry name" value="Tscrpt_reg_PadR_C"/>
</dbReference>
<feature type="coiled-coil region" evidence="1">
    <location>
        <begin position="145"/>
        <end position="172"/>
    </location>
</feature>
<dbReference type="Pfam" id="PF10400">
    <property type="entry name" value="Vir_act_alpha_C"/>
    <property type="match status" value="1"/>
</dbReference>
<dbReference type="PANTHER" id="PTHR33169:SF27">
    <property type="entry name" value="TRANSCRIPTIONAL REGULATOR PADR FAMILY PROTEIN"/>
    <property type="match status" value="1"/>
</dbReference>
<dbReference type="Pfam" id="PF03551">
    <property type="entry name" value="PadR"/>
    <property type="match status" value="1"/>
</dbReference>
<evidence type="ECO:0000256" key="1">
    <source>
        <dbReference type="SAM" id="Coils"/>
    </source>
</evidence>
<dbReference type="InterPro" id="IPR036388">
    <property type="entry name" value="WH-like_DNA-bd_sf"/>
</dbReference>
<evidence type="ECO:0000259" key="2">
    <source>
        <dbReference type="Pfam" id="PF03551"/>
    </source>
</evidence>
<proteinExistence type="predicted"/>
<keyword evidence="1" id="KW-0175">Coiled coil</keyword>
<protein>
    <submittedName>
        <fullName evidence="4">Transcriptional regulator, PadR family</fullName>
    </submittedName>
</protein>
<dbReference type="InterPro" id="IPR036390">
    <property type="entry name" value="WH_DNA-bd_sf"/>
</dbReference>
<evidence type="ECO:0000313" key="4">
    <source>
        <dbReference type="EMBL" id="SPD71897.1"/>
    </source>
</evidence>
<dbReference type="EMBL" id="OJIN01000012">
    <property type="protein sequence ID" value="SPD71897.1"/>
    <property type="molecule type" value="Genomic_DNA"/>
</dbReference>
<feature type="domain" description="Transcription regulator PadR N-terminal" evidence="2">
    <location>
        <begin position="32"/>
        <end position="103"/>
    </location>
</feature>
<sequence length="200" mass="23370">MNDRFIGNAFILFGFFRGKYLMLTRPSTEYVLLGTLMSGPRHGYEIMQFLDTAFESTWHVGTSQLYALFKRLEMEGLVISSLKEQEDRPAKRVFSLTKAGEKSFLVWLNCPTGNVRDLRVEFLAKLFFFKDLGLKEGDELITSQLQMLKKNKDRLRQRYENEADSYNRLVLEFKMSTVEAWIDWLDVSARPFILDIGDNH</sequence>
<name>A0A445MQZ3_9BACT</name>
<dbReference type="PANTHER" id="PTHR33169">
    <property type="entry name" value="PADR-FAMILY TRANSCRIPTIONAL REGULATOR"/>
    <property type="match status" value="1"/>
</dbReference>
<dbReference type="InterPro" id="IPR052509">
    <property type="entry name" value="Metal_resp_DNA-bind_regulator"/>
</dbReference>
<dbReference type="AlphaFoldDB" id="A0A445MQZ3"/>
<accession>A0A445MQZ3</accession>
<dbReference type="Gene3D" id="1.10.10.10">
    <property type="entry name" value="Winged helix-like DNA-binding domain superfamily/Winged helix DNA-binding domain"/>
    <property type="match status" value="1"/>
</dbReference>
<dbReference type="InterPro" id="IPR005149">
    <property type="entry name" value="Tscrpt_reg_PadR_N"/>
</dbReference>
<dbReference type="SUPFAM" id="SSF46785">
    <property type="entry name" value="Winged helix' DNA-binding domain"/>
    <property type="match status" value="1"/>
</dbReference>
<evidence type="ECO:0000259" key="3">
    <source>
        <dbReference type="Pfam" id="PF10400"/>
    </source>
</evidence>
<organism evidence="4">
    <name type="scientific">uncultured Desulfobacterium sp</name>
    <dbReference type="NCBI Taxonomy" id="201089"/>
    <lineage>
        <taxon>Bacteria</taxon>
        <taxon>Pseudomonadati</taxon>
        <taxon>Thermodesulfobacteriota</taxon>
        <taxon>Desulfobacteria</taxon>
        <taxon>Desulfobacterales</taxon>
        <taxon>Desulfobacteriaceae</taxon>
        <taxon>Desulfobacterium</taxon>
        <taxon>environmental samples</taxon>
    </lineage>
</organism>
<gene>
    <name evidence="4" type="ORF">PITCH_A1090024</name>
</gene>
<feature type="domain" description="Transcription regulator PadR C-terminal" evidence="3">
    <location>
        <begin position="119"/>
        <end position="186"/>
    </location>
</feature>
<reference evidence="4" key="1">
    <citation type="submission" date="2018-01" db="EMBL/GenBank/DDBJ databases">
        <authorList>
            <person name="Regsiter A."/>
            <person name="William W."/>
        </authorList>
    </citation>
    <scope>NUCLEOTIDE SEQUENCE</scope>
    <source>
        <strain evidence="4">TRIP AH-1</strain>
    </source>
</reference>